<keyword evidence="1" id="KW-0472">Membrane</keyword>
<keyword evidence="1" id="KW-1133">Transmembrane helix</keyword>
<protein>
    <submittedName>
        <fullName evidence="2">Uncharacterized protein</fullName>
    </submittedName>
</protein>
<feature type="transmembrane region" description="Helical" evidence="1">
    <location>
        <begin position="12"/>
        <end position="31"/>
    </location>
</feature>
<evidence type="ECO:0000313" key="3">
    <source>
        <dbReference type="Proteomes" id="UP000177112"/>
    </source>
</evidence>
<dbReference type="STRING" id="1801748.A3B84_02180"/>
<gene>
    <name evidence="2" type="ORF">A3B84_02180</name>
</gene>
<reference evidence="2 3" key="1">
    <citation type="journal article" date="2016" name="Nat. Commun.">
        <title>Thousands of microbial genomes shed light on interconnected biogeochemical processes in an aquifer system.</title>
        <authorList>
            <person name="Anantharaman K."/>
            <person name="Brown C.T."/>
            <person name="Hug L.A."/>
            <person name="Sharon I."/>
            <person name="Castelle C.J."/>
            <person name="Probst A.J."/>
            <person name="Thomas B.C."/>
            <person name="Singh A."/>
            <person name="Wilkins M.J."/>
            <person name="Karaoz U."/>
            <person name="Brodie E.L."/>
            <person name="Williams K.H."/>
            <person name="Hubbard S.S."/>
            <person name="Banfield J.F."/>
        </authorList>
    </citation>
    <scope>NUCLEOTIDE SEQUENCE [LARGE SCALE GENOMIC DNA]</scope>
</reference>
<accession>A0A1F6VQ85</accession>
<organism evidence="2 3">
    <name type="scientific">Candidatus Nomurabacteria bacterium RIFCSPHIGHO2_02_FULL_35_13</name>
    <dbReference type="NCBI Taxonomy" id="1801748"/>
    <lineage>
        <taxon>Bacteria</taxon>
        <taxon>Candidatus Nomuraibacteriota</taxon>
    </lineage>
</organism>
<dbReference type="AlphaFoldDB" id="A0A1F6VQ85"/>
<keyword evidence="1" id="KW-0812">Transmembrane</keyword>
<dbReference type="Proteomes" id="UP000177112">
    <property type="component" value="Unassembled WGS sequence"/>
</dbReference>
<sequence>MKKFIIYIIKKRSIAIFFLVSSFIIPLYTILAETMQSPTYKIMSDTVNVGGQDSSSSTYKLGDTLGEVGTGDSNSTNYFLHAGFWQMQESYISISSPSDLSLTAIGGINGEASEGTMFWQVTTDNSAGYSMTIESTTTPALKSGSNSFDDYTPSGADPDYNFSIVSTTSAFGFSPEGTDTGVRFKDNGSACNINVGETSSKCWDGLSTSPKVIFQRATANHPSGTTATVRFRAESGADHIQPAGSYSAPIVITAITL</sequence>
<evidence type="ECO:0000256" key="1">
    <source>
        <dbReference type="SAM" id="Phobius"/>
    </source>
</evidence>
<name>A0A1F6VQ85_9BACT</name>
<proteinExistence type="predicted"/>
<comment type="caution">
    <text evidence="2">The sequence shown here is derived from an EMBL/GenBank/DDBJ whole genome shotgun (WGS) entry which is preliminary data.</text>
</comment>
<dbReference type="EMBL" id="MFTY01000006">
    <property type="protein sequence ID" value="OGI71595.1"/>
    <property type="molecule type" value="Genomic_DNA"/>
</dbReference>
<evidence type="ECO:0000313" key="2">
    <source>
        <dbReference type="EMBL" id="OGI71595.1"/>
    </source>
</evidence>